<evidence type="ECO:0000313" key="4">
    <source>
        <dbReference type="Proteomes" id="UP000198418"/>
    </source>
</evidence>
<protein>
    <recommendedName>
        <fullName evidence="2">Reverse transcriptase domain-containing protein</fullName>
    </recommendedName>
</protein>
<feature type="region of interest" description="Disordered" evidence="1">
    <location>
        <begin position="300"/>
        <end position="319"/>
    </location>
</feature>
<organism evidence="3 4">
    <name type="scientific">Rhodoblastus acidophilus</name>
    <name type="common">Rhodopseudomonas acidophila</name>
    <dbReference type="NCBI Taxonomy" id="1074"/>
    <lineage>
        <taxon>Bacteria</taxon>
        <taxon>Pseudomonadati</taxon>
        <taxon>Pseudomonadota</taxon>
        <taxon>Alphaproteobacteria</taxon>
        <taxon>Hyphomicrobiales</taxon>
        <taxon>Rhodoblastaceae</taxon>
        <taxon>Rhodoblastus</taxon>
    </lineage>
</organism>
<gene>
    <name evidence="3" type="ORF">SAMN06265338_1541</name>
</gene>
<dbReference type="Proteomes" id="UP000198418">
    <property type="component" value="Unassembled WGS sequence"/>
</dbReference>
<evidence type="ECO:0000313" key="3">
    <source>
        <dbReference type="EMBL" id="SNB85407.1"/>
    </source>
</evidence>
<dbReference type="AlphaFoldDB" id="A0A212SIJ9"/>
<dbReference type="PROSITE" id="PS50878">
    <property type="entry name" value="RT_POL"/>
    <property type="match status" value="1"/>
</dbReference>
<evidence type="ECO:0000259" key="2">
    <source>
        <dbReference type="PROSITE" id="PS50878"/>
    </source>
</evidence>
<accession>A0A212SIJ9</accession>
<feature type="domain" description="Reverse transcriptase" evidence="2">
    <location>
        <begin position="1"/>
        <end position="58"/>
    </location>
</feature>
<name>A0A212SIJ9_RHOAC</name>
<dbReference type="InterPro" id="IPR000477">
    <property type="entry name" value="RT_dom"/>
</dbReference>
<keyword evidence="4" id="KW-1185">Reference proteome</keyword>
<feature type="compositionally biased region" description="Acidic residues" evidence="1">
    <location>
        <begin position="309"/>
        <end position="319"/>
    </location>
</feature>
<dbReference type="EMBL" id="FYDG01000054">
    <property type="protein sequence ID" value="SNB85407.1"/>
    <property type="molecule type" value="Genomic_DNA"/>
</dbReference>
<sequence>MLRLVDDIYIGSDNLDDANAHLSAIRDAIRAFELDINESKTVILNSSDDLEPYWPVEIRREIERYEDGAQKNGQKRSDFIHFLNEVLRQASARKDEGVVKFALRKIDEMQIWNGYWDLLEPFLVRVSINFPHCWDYVSRVVAWRNTIESVDVDLWSRVIHRAIKQNGGSGHDSEISWALWLLKEIKKPLASDAFDLVLTRCGPFPSLIALDVHESTKPSYKVPKETLLAKLGDQPMLGANWLLAYEGDRQFGLKIKSKNLQGSAFHKQLYEDYTSFYDKEAKLFVFDGVDSPENAKCAIESEISSYDDHNEDEDENEDF</sequence>
<dbReference type="RefSeq" id="WP_141098587.1">
    <property type="nucleotide sequence ID" value="NZ_FYDG01000054.1"/>
</dbReference>
<proteinExistence type="predicted"/>
<reference evidence="4" key="1">
    <citation type="submission" date="2017-06" db="EMBL/GenBank/DDBJ databases">
        <authorList>
            <person name="Varghese N."/>
            <person name="Submissions S."/>
        </authorList>
    </citation>
    <scope>NUCLEOTIDE SEQUENCE [LARGE SCALE GENOMIC DNA]</scope>
    <source>
        <strain evidence="4">DSM 137</strain>
    </source>
</reference>
<dbReference type="OrthoDB" id="9780724at2"/>
<evidence type="ECO:0000256" key="1">
    <source>
        <dbReference type="SAM" id="MobiDB-lite"/>
    </source>
</evidence>